<dbReference type="AlphaFoldDB" id="A0AAW2D472"/>
<evidence type="ECO:0000313" key="2">
    <source>
        <dbReference type="EMBL" id="KAL0005099.1"/>
    </source>
</evidence>
<feature type="region of interest" description="Disordered" evidence="1">
    <location>
        <begin position="26"/>
        <end position="52"/>
    </location>
</feature>
<reference evidence="2 3" key="1">
    <citation type="submission" date="2024-01" db="EMBL/GenBank/DDBJ databases">
        <title>A telomere-to-telomere, gap-free genome of sweet tea (Lithocarpus litseifolius).</title>
        <authorList>
            <person name="Zhou J."/>
        </authorList>
    </citation>
    <scope>NUCLEOTIDE SEQUENCE [LARGE SCALE GENOMIC DNA]</scope>
    <source>
        <strain evidence="2">Zhou-2022a</strain>
        <tissue evidence="2">Leaf</tissue>
    </source>
</reference>
<accession>A0AAW2D472</accession>
<evidence type="ECO:0000313" key="3">
    <source>
        <dbReference type="Proteomes" id="UP001459277"/>
    </source>
</evidence>
<keyword evidence="3" id="KW-1185">Reference proteome</keyword>
<sequence>MDWEWRFQHLHGGTLTTRANPEARLGRVPPTQLGDIIQGPTQHPQRPLPRQTPPFLHCVRRFRHHVTEFQWPRFRARAHSVGPRVGRACQRVKTCAWPM</sequence>
<protein>
    <submittedName>
        <fullName evidence="2">Uncharacterized protein</fullName>
    </submittedName>
</protein>
<gene>
    <name evidence="2" type="ORF">SO802_012660</name>
</gene>
<dbReference type="Proteomes" id="UP001459277">
    <property type="component" value="Unassembled WGS sequence"/>
</dbReference>
<organism evidence="2 3">
    <name type="scientific">Lithocarpus litseifolius</name>
    <dbReference type="NCBI Taxonomy" id="425828"/>
    <lineage>
        <taxon>Eukaryota</taxon>
        <taxon>Viridiplantae</taxon>
        <taxon>Streptophyta</taxon>
        <taxon>Embryophyta</taxon>
        <taxon>Tracheophyta</taxon>
        <taxon>Spermatophyta</taxon>
        <taxon>Magnoliopsida</taxon>
        <taxon>eudicotyledons</taxon>
        <taxon>Gunneridae</taxon>
        <taxon>Pentapetalae</taxon>
        <taxon>rosids</taxon>
        <taxon>fabids</taxon>
        <taxon>Fagales</taxon>
        <taxon>Fagaceae</taxon>
        <taxon>Lithocarpus</taxon>
    </lineage>
</organism>
<dbReference type="EMBL" id="JAZDWU010000004">
    <property type="protein sequence ID" value="KAL0005099.1"/>
    <property type="molecule type" value="Genomic_DNA"/>
</dbReference>
<name>A0AAW2D472_9ROSI</name>
<comment type="caution">
    <text evidence="2">The sequence shown here is derived from an EMBL/GenBank/DDBJ whole genome shotgun (WGS) entry which is preliminary data.</text>
</comment>
<proteinExistence type="predicted"/>
<evidence type="ECO:0000256" key="1">
    <source>
        <dbReference type="SAM" id="MobiDB-lite"/>
    </source>
</evidence>